<gene>
    <name evidence="4" type="ORF">NCCP691_05380</name>
</gene>
<feature type="compositionally biased region" description="Low complexity" evidence="2">
    <location>
        <begin position="688"/>
        <end position="703"/>
    </location>
</feature>
<dbReference type="InterPro" id="IPR003409">
    <property type="entry name" value="MORN"/>
</dbReference>
<feature type="compositionally biased region" description="Low complexity" evidence="2">
    <location>
        <begin position="627"/>
        <end position="645"/>
    </location>
</feature>
<protein>
    <recommendedName>
        <fullName evidence="3">Protein kinase domain-containing protein</fullName>
    </recommendedName>
</protein>
<evidence type="ECO:0000256" key="1">
    <source>
        <dbReference type="ARBA" id="ARBA00022737"/>
    </source>
</evidence>
<dbReference type="Gene3D" id="2.20.110.10">
    <property type="entry name" value="Histone H3 K4-specific methyltransferase SET7/9 N-terminal domain"/>
    <property type="match status" value="3"/>
</dbReference>
<dbReference type="Pfam" id="PF00069">
    <property type="entry name" value="Pkinase"/>
    <property type="match status" value="1"/>
</dbReference>
<dbReference type="CDD" id="cd14014">
    <property type="entry name" value="STKc_PknB_like"/>
    <property type="match status" value="1"/>
</dbReference>
<dbReference type="Pfam" id="PF02493">
    <property type="entry name" value="MORN"/>
    <property type="match status" value="7"/>
</dbReference>
<feature type="compositionally biased region" description="Pro residues" evidence="2">
    <location>
        <begin position="392"/>
        <end position="402"/>
    </location>
</feature>
<feature type="compositionally biased region" description="Low complexity" evidence="2">
    <location>
        <begin position="359"/>
        <end position="371"/>
    </location>
</feature>
<feature type="region of interest" description="Disordered" evidence="2">
    <location>
        <begin position="892"/>
        <end position="918"/>
    </location>
</feature>
<feature type="compositionally biased region" description="Low complexity" evidence="2">
    <location>
        <begin position="904"/>
        <end position="918"/>
    </location>
</feature>
<keyword evidence="5" id="KW-1185">Reference proteome</keyword>
<dbReference type="PANTHER" id="PTHR43215">
    <property type="entry name" value="RADIAL SPOKE HEAD 1 HOMOLOG"/>
    <property type="match status" value="1"/>
</dbReference>
<name>A0ABQ4Q193_9BURK</name>
<dbReference type="RefSeq" id="WP_220806699.1">
    <property type="nucleotide sequence ID" value="NZ_BPMK01000002.1"/>
</dbReference>
<evidence type="ECO:0000313" key="4">
    <source>
        <dbReference type="EMBL" id="GIZ50524.1"/>
    </source>
</evidence>
<evidence type="ECO:0000313" key="5">
    <source>
        <dbReference type="Proteomes" id="UP000887222"/>
    </source>
</evidence>
<feature type="compositionally biased region" description="Basic and acidic residues" evidence="2">
    <location>
        <begin position="666"/>
        <end position="680"/>
    </location>
</feature>
<dbReference type="InterPro" id="IPR000719">
    <property type="entry name" value="Prot_kinase_dom"/>
</dbReference>
<keyword evidence="1" id="KW-0677">Repeat</keyword>
<evidence type="ECO:0000256" key="2">
    <source>
        <dbReference type="SAM" id="MobiDB-lite"/>
    </source>
</evidence>
<dbReference type="PANTHER" id="PTHR43215:SF14">
    <property type="entry name" value="RADIAL SPOKE HEAD 1 HOMOLOG"/>
    <property type="match status" value="1"/>
</dbReference>
<dbReference type="InterPro" id="IPR011009">
    <property type="entry name" value="Kinase-like_dom_sf"/>
</dbReference>
<feature type="compositionally biased region" description="Low complexity" evidence="2">
    <location>
        <begin position="314"/>
        <end position="323"/>
    </location>
</feature>
<dbReference type="SMART" id="SM00220">
    <property type="entry name" value="S_TKc"/>
    <property type="match status" value="1"/>
</dbReference>
<feature type="region of interest" description="Disordered" evidence="2">
    <location>
        <begin position="465"/>
        <end position="581"/>
    </location>
</feature>
<proteinExistence type="predicted"/>
<feature type="compositionally biased region" description="Low complexity" evidence="2">
    <location>
        <begin position="470"/>
        <end position="539"/>
    </location>
</feature>
<comment type="caution">
    <text evidence="4">The sequence shown here is derived from an EMBL/GenBank/DDBJ whole genome shotgun (WGS) entry which is preliminary data.</text>
</comment>
<dbReference type="SUPFAM" id="SSF82185">
    <property type="entry name" value="Histone H3 K4-specific methyltransferase SET7/9 N-terminal domain"/>
    <property type="match status" value="2"/>
</dbReference>
<organism evidence="4 5">
    <name type="scientific">Noviherbaspirillum aridicola</name>
    <dbReference type="NCBI Taxonomy" id="2849687"/>
    <lineage>
        <taxon>Bacteria</taxon>
        <taxon>Pseudomonadati</taxon>
        <taxon>Pseudomonadota</taxon>
        <taxon>Betaproteobacteria</taxon>
        <taxon>Burkholderiales</taxon>
        <taxon>Oxalobacteraceae</taxon>
        <taxon>Noviherbaspirillum</taxon>
    </lineage>
</organism>
<feature type="compositionally biased region" description="Basic and acidic residues" evidence="2">
    <location>
        <begin position="406"/>
        <end position="416"/>
    </location>
</feature>
<feature type="domain" description="Protein kinase" evidence="3">
    <location>
        <begin position="38"/>
        <end position="310"/>
    </location>
</feature>
<dbReference type="Gene3D" id="3.30.200.20">
    <property type="entry name" value="Phosphorylase Kinase, domain 1"/>
    <property type="match status" value="1"/>
</dbReference>
<feature type="compositionally biased region" description="Low complexity" evidence="2">
    <location>
        <begin position="548"/>
        <end position="561"/>
    </location>
</feature>
<dbReference type="SUPFAM" id="SSF56112">
    <property type="entry name" value="Protein kinase-like (PK-like)"/>
    <property type="match status" value="1"/>
</dbReference>
<feature type="compositionally biased region" description="Basic and acidic residues" evidence="2">
    <location>
        <begin position="569"/>
        <end position="579"/>
    </location>
</feature>
<accession>A0ABQ4Q193</accession>
<sequence length="918" mass="96612">MNEDRQAAAGRDSSVLSADSRRLDASHALSTGARVDRFDIVDLVGAGESGFVYLAFDHALGRHVALREYLPRGIGVRGPNATVQPATPQQAALFSAGLRSFASEALVLARIESPSLAKVLRYWEGNGTGYAAMPFYEGLTLQRAAQERRIPVDDVTLRMLLGQLLDAVDAVHRAQSCHGNISPADILIRADGRPLLLEFDAARTLLAEMTDTVPAMLKPGFAPVELYPGMKDMLPGAWSDIYSLGAVAWFLITGKAPPPAPERLRNDRMRSAREVGHGKFSPGLLDAIDRALAVRLEQRPASAAAMRELVGTNRAPAAQAPRAQHARDAIRRERESMPAPAADIPRAEAPQVQPPGMPPSAAETVTVTAAPQTPPTPQTPSAPQTAQTQPTPHTPQTPPRPQPAAHEVEPLRGEWRRQPMVAERRVIPSRRSRLPGLLLGALTLSAGVAAGVLIGYPELVMPDAEEEPARAAQAPAAASEDAARASSAPQPLAQGPATAPAPTGSAASRPTGGPASAPAPAARPAAPPAQEAARPQQETRPAARDKQTAQTAQAGQETRATPPAPRAAPQDDARAREQARLAAAEQEEWRIASSIDQAEFYESYLKRYPDGPNAGAARARLAATRQARAAVPSPAPAVPATAAAPATPPAPARAAAASPSPAGPPVEERTARAVTEDAGRLPDTPRYPAGSMSAAPAAEAMASETRRTIRSEGQTLTGEFNADPDSGALSGNGQVVWSNGDRYEGRLVNGSKEGRGQFVWQNGQRYNGDWANNQPNGRGTIVFADGNRYEGDVRNGLPNGRGVLVFSGGGRYEGDVRNGVPHGRGMMVFADGTRYEGEVREGLPHGQGVTRFRNGDVYSGALAKGRSHGQGRFSWSNGLVWEGEFRDGQRTANGRLIGQSRTVASSGAGASPAGNAGE</sequence>
<dbReference type="Proteomes" id="UP000887222">
    <property type="component" value="Unassembled WGS sequence"/>
</dbReference>
<feature type="compositionally biased region" description="Basic and acidic residues" evidence="2">
    <location>
        <begin position="325"/>
        <end position="336"/>
    </location>
</feature>
<dbReference type="Gene3D" id="1.10.510.10">
    <property type="entry name" value="Transferase(Phosphotransferase) domain 1"/>
    <property type="match status" value="1"/>
</dbReference>
<feature type="region of interest" description="Disordered" evidence="2">
    <location>
        <begin position="312"/>
        <end position="416"/>
    </location>
</feature>
<dbReference type="EMBL" id="BPMK01000002">
    <property type="protein sequence ID" value="GIZ50524.1"/>
    <property type="molecule type" value="Genomic_DNA"/>
</dbReference>
<evidence type="ECO:0000259" key="3">
    <source>
        <dbReference type="PROSITE" id="PS50011"/>
    </source>
</evidence>
<feature type="compositionally biased region" description="Low complexity" evidence="2">
    <location>
        <begin position="381"/>
        <end position="391"/>
    </location>
</feature>
<dbReference type="PROSITE" id="PS50011">
    <property type="entry name" value="PROTEIN_KINASE_DOM"/>
    <property type="match status" value="1"/>
</dbReference>
<feature type="region of interest" description="Disordered" evidence="2">
    <location>
        <begin position="627"/>
        <end position="734"/>
    </location>
</feature>
<reference evidence="4 5" key="1">
    <citation type="journal article" date="2022" name="Int. J. Syst. Evol. Microbiol.">
        <title>Noviherbaspirillum aridicola sp. nov., isolated from an arid soil in Pakistan.</title>
        <authorList>
            <person name="Khan I.U."/>
            <person name="Saqib M."/>
            <person name="Amin A."/>
            <person name="Hussain F."/>
            <person name="Li L."/>
            <person name="Liu Y.H."/>
            <person name="Fang B.Z."/>
            <person name="Ahmed I."/>
            <person name="Li W.J."/>
        </authorList>
    </citation>
    <scope>NUCLEOTIDE SEQUENCE [LARGE SCALE GENOMIC DNA]</scope>
    <source>
        <strain evidence="4 5">NCCP-691</strain>
    </source>
</reference>
<dbReference type="SMART" id="SM00698">
    <property type="entry name" value="MORN"/>
    <property type="match status" value="7"/>
</dbReference>